<name>A0A6P4YXQ3_BRABE</name>
<keyword evidence="2" id="KW-1208">Phospholipid metabolism</keyword>
<keyword evidence="1" id="KW-0444">Lipid biosynthesis</keyword>
<dbReference type="Gene3D" id="3.90.1200.10">
    <property type="match status" value="1"/>
</dbReference>
<dbReference type="GO" id="GO:0004103">
    <property type="term" value="F:choline kinase activity"/>
    <property type="evidence" value="ECO:0007669"/>
    <property type="project" value="TreeGrafter"/>
</dbReference>
<dbReference type="Proteomes" id="UP000515135">
    <property type="component" value="Unplaced"/>
</dbReference>
<evidence type="ECO:0000256" key="3">
    <source>
        <dbReference type="ARBA" id="ARBA00037883"/>
    </source>
</evidence>
<evidence type="ECO:0000256" key="2">
    <source>
        <dbReference type="ARBA" id="ARBA00023264"/>
    </source>
</evidence>
<dbReference type="GO" id="GO:0005737">
    <property type="term" value="C:cytoplasm"/>
    <property type="evidence" value="ECO:0007669"/>
    <property type="project" value="TreeGrafter"/>
</dbReference>
<keyword evidence="1" id="KW-0443">Lipid metabolism</keyword>
<dbReference type="GeneID" id="109471596"/>
<dbReference type="EC" id="2.7.1.82" evidence="5"/>
<dbReference type="InterPro" id="IPR011009">
    <property type="entry name" value="Kinase-like_dom_sf"/>
</dbReference>
<evidence type="ECO:0000313" key="7">
    <source>
        <dbReference type="RefSeq" id="XP_019626504.1"/>
    </source>
</evidence>
<keyword evidence="6" id="KW-1185">Reference proteome</keyword>
<reference evidence="7" key="1">
    <citation type="submission" date="2025-08" db="UniProtKB">
        <authorList>
            <consortium name="RefSeq"/>
        </authorList>
    </citation>
    <scope>IDENTIFICATION</scope>
    <source>
        <tissue evidence="7">Gonad</tissue>
    </source>
</reference>
<protein>
    <recommendedName>
        <fullName evidence="5">ethanolamine kinase</fullName>
        <ecNumber evidence="5">2.7.1.82</ecNumber>
    </recommendedName>
</protein>
<dbReference type="Pfam" id="PF01633">
    <property type="entry name" value="Choline_kinase"/>
    <property type="match status" value="1"/>
</dbReference>
<dbReference type="SUPFAM" id="SSF56112">
    <property type="entry name" value="Protein kinase-like (PK-like)"/>
    <property type="match status" value="1"/>
</dbReference>
<dbReference type="Gene3D" id="3.30.200.20">
    <property type="entry name" value="Phosphorylase Kinase, domain 1"/>
    <property type="match status" value="1"/>
</dbReference>
<evidence type="ECO:0000256" key="5">
    <source>
        <dbReference type="ARBA" id="ARBA00038874"/>
    </source>
</evidence>
<dbReference type="RefSeq" id="XP_019626504.1">
    <property type="nucleotide sequence ID" value="XM_019770945.1"/>
</dbReference>
<dbReference type="PANTHER" id="PTHR22603:SF93">
    <property type="entry name" value="RE24176P"/>
    <property type="match status" value="1"/>
</dbReference>
<dbReference type="PANTHER" id="PTHR22603">
    <property type="entry name" value="CHOLINE/ETHANOALAMINE KINASE"/>
    <property type="match status" value="1"/>
</dbReference>
<comment type="pathway">
    <text evidence="3">Phospholipid metabolism; phosphatidylethanolamine biosynthesis; phosphatidylethanolamine from ethanolamine: step 1/3.</text>
</comment>
<accession>A0A6P4YXQ3</accession>
<dbReference type="GO" id="GO:0004305">
    <property type="term" value="F:ethanolamine kinase activity"/>
    <property type="evidence" value="ECO:0007669"/>
    <property type="project" value="UniProtKB-EC"/>
</dbReference>
<keyword evidence="1" id="KW-0594">Phospholipid biosynthesis</keyword>
<dbReference type="KEGG" id="bbel:109471596"/>
<evidence type="ECO:0000256" key="4">
    <source>
        <dbReference type="ARBA" id="ARBA00038211"/>
    </source>
</evidence>
<dbReference type="CDD" id="cd05156">
    <property type="entry name" value="ChoK_euk"/>
    <property type="match status" value="1"/>
</dbReference>
<dbReference type="AlphaFoldDB" id="A0A6P4YXQ3"/>
<organism evidence="6 7">
    <name type="scientific">Branchiostoma belcheri</name>
    <name type="common">Amphioxus</name>
    <dbReference type="NCBI Taxonomy" id="7741"/>
    <lineage>
        <taxon>Eukaryota</taxon>
        <taxon>Metazoa</taxon>
        <taxon>Chordata</taxon>
        <taxon>Cephalochordata</taxon>
        <taxon>Leptocardii</taxon>
        <taxon>Amphioxiformes</taxon>
        <taxon>Branchiostomatidae</taxon>
        <taxon>Branchiostoma</taxon>
    </lineage>
</organism>
<gene>
    <name evidence="7" type="primary">LOC109471596</name>
</gene>
<comment type="similarity">
    <text evidence="4">Belongs to the choline/ethanolamine kinase family.</text>
</comment>
<evidence type="ECO:0000256" key="1">
    <source>
        <dbReference type="ARBA" id="ARBA00023209"/>
    </source>
</evidence>
<dbReference type="GO" id="GO:0006646">
    <property type="term" value="P:phosphatidylethanolamine biosynthetic process"/>
    <property type="evidence" value="ECO:0007669"/>
    <property type="project" value="TreeGrafter"/>
</dbReference>
<proteinExistence type="inferred from homology"/>
<sequence length="411" mass="47747">MLMRHVGKLLEKSLHCKCVLQRWGDWQVYGKCRCPGLSFQQARSTVRYKMAENNNGLDPAFHTKAWTICYDYLGPPWKEVPEKEFIVETLPGGLSNYLYVCTLPEKYAVKGVPRKVLLRIYGEILSDVPTVIQDSVIYSILSEKKLAPQLRGIFDGGRLEEFKESRTLTTADLPNPTLSAIIGRKMARLHKLEMPLCKEPKWLSDHLKSYLSNVLNNVSFKEESKAKQLKQLLAYDLDAELQFILRLIEDTHSPVVFCHNDLQEGNILVDEQNSVTPSDERVTVIDYEYSAYNYRGFDFANHFCEWAMDYNHPKWPYFTIDPAAWPSRKQQLHFLDAYLSESGETSADRDAILREVERFALVSHFWWSLWAIAQAYVSHINFGFLEYALGRFDWYFQMKKNLTCNRKHAGL</sequence>
<evidence type="ECO:0000313" key="6">
    <source>
        <dbReference type="Proteomes" id="UP000515135"/>
    </source>
</evidence>
<dbReference type="OrthoDB" id="3649325at2759"/>